<dbReference type="EMBL" id="CAHIKZ030000121">
    <property type="protein sequence ID" value="CAE1153639.1"/>
    <property type="molecule type" value="Genomic_DNA"/>
</dbReference>
<name>A0A812AT65_ACAPH</name>
<gene>
    <name evidence="2" type="ORF">SPHA_3965</name>
</gene>
<evidence type="ECO:0000313" key="2">
    <source>
        <dbReference type="EMBL" id="CAE1153639.1"/>
    </source>
</evidence>
<keyword evidence="1" id="KW-0472">Membrane</keyword>
<keyword evidence="1" id="KW-0812">Transmembrane</keyword>
<reference evidence="2" key="1">
    <citation type="submission" date="2021-01" db="EMBL/GenBank/DDBJ databases">
        <authorList>
            <person name="Li R."/>
            <person name="Bekaert M."/>
        </authorList>
    </citation>
    <scope>NUCLEOTIDE SEQUENCE</scope>
    <source>
        <strain evidence="2">Farmed</strain>
    </source>
</reference>
<organism evidence="2 3">
    <name type="scientific">Acanthosepion pharaonis</name>
    <name type="common">Pharaoh cuttlefish</name>
    <name type="synonym">Sepia pharaonis</name>
    <dbReference type="NCBI Taxonomy" id="158019"/>
    <lineage>
        <taxon>Eukaryota</taxon>
        <taxon>Metazoa</taxon>
        <taxon>Spiralia</taxon>
        <taxon>Lophotrochozoa</taxon>
        <taxon>Mollusca</taxon>
        <taxon>Cephalopoda</taxon>
        <taxon>Coleoidea</taxon>
        <taxon>Decapodiformes</taxon>
        <taxon>Sepiida</taxon>
        <taxon>Sepiina</taxon>
        <taxon>Sepiidae</taxon>
        <taxon>Acanthosepion</taxon>
    </lineage>
</organism>
<feature type="transmembrane region" description="Helical" evidence="1">
    <location>
        <begin position="72"/>
        <end position="101"/>
    </location>
</feature>
<keyword evidence="3" id="KW-1185">Reference proteome</keyword>
<evidence type="ECO:0000313" key="3">
    <source>
        <dbReference type="Proteomes" id="UP000597762"/>
    </source>
</evidence>
<proteinExistence type="predicted"/>
<dbReference type="Proteomes" id="UP000597762">
    <property type="component" value="Unassembled WGS sequence"/>
</dbReference>
<keyword evidence="1" id="KW-1133">Transmembrane helix</keyword>
<sequence>MDSTLPLHYTRHPVQEEASHAIRLLALKELGRRDAWLSYGQEFSNLNGTFTLTFLSLSLSLSLFLSQSLEFILFYIYSQIIIYLSEFSFLLLSFYFILLFLDNTFRFISFFNFFFTTDSLNSNISLVNFSFPFNVSFFQQTFPPLHQTAPKCRHI</sequence>
<protein>
    <submittedName>
        <fullName evidence="2">Uncharacterized protein</fullName>
    </submittedName>
</protein>
<evidence type="ECO:0000256" key="1">
    <source>
        <dbReference type="SAM" id="Phobius"/>
    </source>
</evidence>
<dbReference type="AlphaFoldDB" id="A0A812AT65"/>
<comment type="caution">
    <text evidence="2">The sequence shown here is derived from an EMBL/GenBank/DDBJ whole genome shotgun (WGS) entry which is preliminary data.</text>
</comment>
<feature type="transmembrane region" description="Helical" evidence="1">
    <location>
        <begin position="46"/>
        <end position="66"/>
    </location>
</feature>
<accession>A0A812AT65</accession>